<feature type="compositionally biased region" description="Pro residues" evidence="1">
    <location>
        <begin position="101"/>
        <end position="111"/>
    </location>
</feature>
<keyword evidence="3" id="KW-1185">Reference proteome</keyword>
<evidence type="ECO:0000313" key="3">
    <source>
        <dbReference type="Proteomes" id="UP000824890"/>
    </source>
</evidence>
<organism evidence="2 3">
    <name type="scientific">Brassica napus</name>
    <name type="common">Rape</name>
    <dbReference type="NCBI Taxonomy" id="3708"/>
    <lineage>
        <taxon>Eukaryota</taxon>
        <taxon>Viridiplantae</taxon>
        <taxon>Streptophyta</taxon>
        <taxon>Embryophyta</taxon>
        <taxon>Tracheophyta</taxon>
        <taxon>Spermatophyta</taxon>
        <taxon>Magnoliopsida</taxon>
        <taxon>eudicotyledons</taxon>
        <taxon>Gunneridae</taxon>
        <taxon>Pentapetalae</taxon>
        <taxon>rosids</taxon>
        <taxon>malvids</taxon>
        <taxon>Brassicales</taxon>
        <taxon>Brassicaceae</taxon>
        <taxon>Brassiceae</taxon>
        <taxon>Brassica</taxon>
    </lineage>
</organism>
<comment type="caution">
    <text evidence="2">The sequence shown here is derived from an EMBL/GenBank/DDBJ whole genome shotgun (WGS) entry which is preliminary data.</text>
</comment>
<feature type="region of interest" description="Disordered" evidence="1">
    <location>
        <begin position="92"/>
        <end position="116"/>
    </location>
</feature>
<accession>A0ABQ7XGK9</accession>
<evidence type="ECO:0000313" key="2">
    <source>
        <dbReference type="EMBL" id="KAH0855085.1"/>
    </source>
</evidence>
<evidence type="ECO:0000256" key="1">
    <source>
        <dbReference type="SAM" id="MobiDB-lite"/>
    </source>
</evidence>
<name>A0ABQ7XGK9_BRANA</name>
<protein>
    <submittedName>
        <fullName evidence="2">Uncharacterized protein</fullName>
    </submittedName>
</protein>
<dbReference type="Proteomes" id="UP000824890">
    <property type="component" value="Unassembled WGS sequence"/>
</dbReference>
<proteinExistence type="predicted"/>
<dbReference type="PANTHER" id="PTHR34056:SF1">
    <property type="entry name" value="GPI-ANCHORED PROTEIN"/>
    <property type="match status" value="1"/>
</dbReference>
<dbReference type="InterPro" id="IPR040376">
    <property type="entry name" value="At4g28100-like"/>
</dbReference>
<gene>
    <name evidence="2" type="ORF">HID58_020497</name>
</gene>
<sequence length="142" mass="16038">MFHHAPSFIFLIFFSPFYHPSHQNKTRSPSSHSGQIIPTRHHPAFPEQSDFSGCPLDLPEDLFHGIKSACTGKKLHKGKCCPVLGRGSTPLTRPLLSAVPSPAPPLETRPPPRPRRKRICLASRRLGDLRRWFGEISEEERD</sequence>
<dbReference type="EMBL" id="JAGKQM010000162">
    <property type="protein sequence ID" value="KAH0855085.1"/>
    <property type="molecule type" value="Genomic_DNA"/>
</dbReference>
<dbReference type="PANTHER" id="PTHR34056">
    <property type="entry name" value="GPI-ANCHORED PROTEIN"/>
    <property type="match status" value="1"/>
</dbReference>
<reference evidence="2 3" key="1">
    <citation type="submission" date="2021-05" db="EMBL/GenBank/DDBJ databases">
        <title>Genome Assembly of Synthetic Allotetraploid Brassica napus Reveals Homoeologous Exchanges between Subgenomes.</title>
        <authorList>
            <person name="Davis J.T."/>
        </authorList>
    </citation>
    <scope>NUCLEOTIDE SEQUENCE [LARGE SCALE GENOMIC DNA]</scope>
    <source>
        <strain evidence="3">cv. Da-Ae</strain>
        <tissue evidence="2">Seedling</tissue>
    </source>
</reference>